<dbReference type="Proteomes" id="UP000198211">
    <property type="component" value="Unassembled WGS sequence"/>
</dbReference>
<sequence length="82" mass="9547">MFGDADRFVKECEDCVTAKGAPPAGSRKTYMKRVFQRFGASNLVRHDRDTRFSYTTAQEVVEAYMERIFQRFGGPTRPRYQI</sequence>
<proteinExistence type="predicted"/>
<comment type="caution">
    <text evidence="1">The sequence shown here is derived from an EMBL/GenBank/DDBJ whole genome shotgun (WGS) entry which is preliminary data.</text>
</comment>
<gene>
    <name evidence="1" type="ORF">PHMEG_0007140</name>
</gene>
<accession>A0A225WM35</accession>
<protein>
    <submittedName>
        <fullName evidence="1">Uncharacterized protein</fullName>
    </submittedName>
</protein>
<reference evidence="2" key="1">
    <citation type="submission" date="2017-03" db="EMBL/GenBank/DDBJ databases">
        <title>Phytopthora megakarya and P. palmivora, two closely related causual agents of cacao black pod achieved similar genome size and gene model numbers by different mechanisms.</title>
        <authorList>
            <person name="Ali S."/>
            <person name="Shao J."/>
            <person name="Larry D.J."/>
            <person name="Kronmiller B."/>
            <person name="Shen D."/>
            <person name="Strem M.D."/>
            <person name="Melnick R.L."/>
            <person name="Guiltinan M.J."/>
            <person name="Tyler B.M."/>
            <person name="Meinhardt L.W."/>
            <person name="Bailey B.A."/>
        </authorList>
    </citation>
    <scope>NUCLEOTIDE SEQUENCE [LARGE SCALE GENOMIC DNA]</scope>
    <source>
        <strain evidence="2">zdho120</strain>
    </source>
</reference>
<organism evidence="1 2">
    <name type="scientific">Phytophthora megakarya</name>
    <dbReference type="NCBI Taxonomy" id="4795"/>
    <lineage>
        <taxon>Eukaryota</taxon>
        <taxon>Sar</taxon>
        <taxon>Stramenopiles</taxon>
        <taxon>Oomycota</taxon>
        <taxon>Peronosporomycetes</taxon>
        <taxon>Peronosporales</taxon>
        <taxon>Peronosporaceae</taxon>
        <taxon>Phytophthora</taxon>
    </lineage>
</organism>
<keyword evidence="2" id="KW-1185">Reference proteome</keyword>
<evidence type="ECO:0000313" key="2">
    <source>
        <dbReference type="Proteomes" id="UP000198211"/>
    </source>
</evidence>
<dbReference type="OrthoDB" id="8067401at2759"/>
<evidence type="ECO:0000313" key="1">
    <source>
        <dbReference type="EMBL" id="OWZ18726.1"/>
    </source>
</evidence>
<dbReference type="AlphaFoldDB" id="A0A225WM35"/>
<dbReference type="EMBL" id="NBNE01000547">
    <property type="protein sequence ID" value="OWZ18726.1"/>
    <property type="molecule type" value="Genomic_DNA"/>
</dbReference>
<name>A0A225WM35_9STRA</name>